<dbReference type="AlphaFoldDB" id="A0A151RWC2"/>
<dbReference type="Gene3D" id="1.25.40.10">
    <property type="entry name" value="Tetratricopeptide repeat domain"/>
    <property type="match status" value="1"/>
</dbReference>
<dbReference type="PANTHER" id="PTHR36350">
    <property type="entry name" value="TRANSMEMBRANE PROTEIN"/>
    <property type="match status" value="1"/>
</dbReference>
<evidence type="ECO:0000313" key="2">
    <source>
        <dbReference type="EMBL" id="KYP46848.1"/>
    </source>
</evidence>
<accession>A0A151RWC2</accession>
<dbReference type="Gramene" id="C.cajan_31976.t">
    <property type="protein sequence ID" value="C.cajan_31976.t"/>
    <property type="gene ID" value="C.cajan_31976"/>
</dbReference>
<evidence type="ECO:0000256" key="1">
    <source>
        <dbReference type="SAM" id="Phobius"/>
    </source>
</evidence>
<organism evidence="2 3">
    <name type="scientific">Cajanus cajan</name>
    <name type="common">Pigeon pea</name>
    <name type="synonym">Cajanus indicus</name>
    <dbReference type="NCBI Taxonomy" id="3821"/>
    <lineage>
        <taxon>Eukaryota</taxon>
        <taxon>Viridiplantae</taxon>
        <taxon>Streptophyta</taxon>
        <taxon>Embryophyta</taxon>
        <taxon>Tracheophyta</taxon>
        <taxon>Spermatophyta</taxon>
        <taxon>Magnoliopsida</taxon>
        <taxon>eudicotyledons</taxon>
        <taxon>Gunneridae</taxon>
        <taxon>Pentapetalae</taxon>
        <taxon>rosids</taxon>
        <taxon>fabids</taxon>
        <taxon>Fabales</taxon>
        <taxon>Fabaceae</taxon>
        <taxon>Papilionoideae</taxon>
        <taxon>50 kb inversion clade</taxon>
        <taxon>NPAAA clade</taxon>
        <taxon>indigoferoid/millettioid clade</taxon>
        <taxon>Phaseoleae</taxon>
        <taxon>Cajanus</taxon>
    </lineage>
</organism>
<dbReference type="EMBL" id="KQ483545">
    <property type="protein sequence ID" value="KYP46848.1"/>
    <property type="molecule type" value="Genomic_DNA"/>
</dbReference>
<reference evidence="2" key="1">
    <citation type="journal article" date="2012" name="Nat. Biotechnol.">
        <title>Draft genome sequence of pigeonpea (Cajanus cajan), an orphan legume crop of resource-poor farmers.</title>
        <authorList>
            <person name="Varshney R.K."/>
            <person name="Chen W."/>
            <person name="Li Y."/>
            <person name="Bharti A.K."/>
            <person name="Saxena R.K."/>
            <person name="Schlueter J.A."/>
            <person name="Donoghue M.T."/>
            <person name="Azam S."/>
            <person name="Fan G."/>
            <person name="Whaley A.M."/>
            <person name="Farmer A.D."/>
            <person name="Sheridan J."/>
            <person name="Iwata A."/>
            <person name="Tuteja R."/>
            <person name="Penmetsa R.V."/>
            <person name="Wu W."/>
            <person name="Upadhyaya H.D."/>
            <person name="Yang S.P."/>
            <person name="Shah T."/>
            <person name="Saxena K.B."/>
            <person name="Michael T."/>
            <person name="McCombie W.R."/>
            <person name="Yang B."/>
            <person name="Zhang G."/>
            <person name="Yang H."/>
            <person name="Wang J."/>
            <person name="Spillane C."/>
            <person name="Cook D.R."/>
            <person name="May G.D."/>
            <person name="Xu X."/>
            <person name="Jackson S.A."/>
        </authorList>
    </citation>
    <scope>NUCLEOTIDE SEQUENCE [LARGE SCALE GENOMIC DNA]</scope>
</reference>
<protein>
    <submittedName>
        <fullName evidence="2">Uncharacterized protein</fullName>
    </submittedName>
</protein>
<dbReference type="InterPro" id="IPR011990">
    <property type="entry name" value="TPR-like_helical_dom_sf"/>
</dbReference>
<gene>
    <name evidence="2" type="ORF">KK1_031551</name>
</gene>
<feature type="transmembrane region" description="Helical" evidence="1">
    <location>
        <begin position="230"/>
        <end position="246"/>
    </location>
</feature>
<proteinExistence type="predicted"/>
<keyword evidence="3" id="KW-1185">Reference proteome</keyword>
<dbReference type="Proteomes" id="UP000075243">
    <property type="component" value="Unassembled WGS sequence"/>
</dbReference>
<name>A0A151RWC2_CAJCA</name>
<dbReference type="OMA" id="EECETRE"/>
<keyword evidence="1" id="KW-0472">Membrane</keyword>
<dbReference type="PANTHER" id="PTHR36350:SF3">
    <property type="entry name" value="TRANSMEMBRANE PROTEIN"/>
    <property type="match status" value="1"/>
</dbReference>
<keyword evidence="1" id="KW-1133">Transmembrane helix</keyword>
<evidence type="ECO:0000313" key="3">
    <source>
        <dbReference type="Proteomes" id="UP000075243"/>
    </source>
</evidence>
<keyword evidence="1" id="KW-0812">Transmembrane</keyword>
<sequence>MPAKSFVILGCLSILIYVLNNRRPKPRKKPNDLLRTRSFIIREIHSGNPVLDRLIDDDFKQARVNPSALNNADKLLKEHLQQEFLDLISLQRNAAKLEMSAKEDEAEKILRDALKNATSKNKPQESYEIEMLLVEMLIYKGGKSDLEKALKCKCLEDDSLKDARRPLYKAIIYKMQGNTKEAENCWNEFIEVRDPTFHRPGEIHYKDFEHHVGRLQKAIQEVISNKRMCLSLFLSLVLYVFIALFSKPRKKFP</sequence>